<feature type="signal peptide" evidence="1">
    <location>
        <begin position="1"/>
        <end position="27"/>
    </location>
</feature>
<feature type="chain" id="PRO_5038903719" description="Serine protease" evidence="1">
    <location>
        <begin position="28"/>
        <end position="242"/>
    </location>
</feature>
<name>A0A1X1ZFI9_9MYCO</name>
<dbReference type="InterPro" id="IPR009003">
    <property type="entry name" value="Peptidase_S1_PA"/>
</dbReference>
<protein>
    <recommendedName>
        <fullName evidence="4">Serine protease</fullName>
    </recommendedName>
</protein>
<reference evidence="2 3" key="1">
    <citation type="submission" date="2016-01" db="EMBL/GenBank/DDBJ databases">
        <title>The new phylogeny of the genus Mycobacterium.</title>
        <authorList>
            <person name="Tarcisio F."/>
            <person name="Conor M."/>
            <person name="Antonella G."/>
            <person name="Elisabetta G."/>
            <person name="Giulia F.S."/>
            <person name="Sara T."/>
            <person name="Anna F."/>
            <person name="Clotilde B."/>
            <person name="Roberto B."/>
            <person name="Veronica D.S."/>
            <person name="Fabio R."/>
            <person name="Monica P."/>
            <person name="Olivier J."/>
            <person name="Enrico T."/>
            <person name="Nicola S."/>
        </authorList>
    </citation>
    <scope>NUCLEOTIDE SEQUENCE [LARGE SCALE GENOMIC DNA]</scope>
    <source>
        <strain evidence="2 3">DSM 44803</strain>
    </source>
</reference>
<dbReference type="PROSITE" id="PS51318">
    <property type="entry name" value="TAT"/>
    <property type="match status" value="1"/>
</dbReference>
<dbReference type="InterPro" id="IPR006311">
    <property type="entry name" value="TAT_signal"/>
</dbReference>
<organism evidence="2 3">
    <name type="scientific">Mycobacterium nebraskense</name>
    <dbReference type="NCBI Taxonomy" id="244292"/>
    <lineage>
        <taxon>Bacteria</taxon>
        <taxon>Bacillati</taxon>
        <taxon>Actinomycetota</taxon>
        <taxon>Actinomycetes</taxon>
        <taxon>Mycobacteriales</taxon>
        <taxon>Mycobacteriaceae</taxon>
        <taxon>Mycobacterium</taxon>
    </lineage>
</organism>
<dbReference type="InterPro" id="IPR043504">
    <property type="entry name" value="Peptidase_S1_PA_chymotrypsin"/>
</dbReference>
<evidence type="ECO:0000313" key="2">
    <source>
        <dbReference type="EMBL" id="ORW21901.1"/>
    </source>
</evidence>
<keyword evidence="1" id="KW-0732">Signal</keyword>
<dbReference type="Gene3D" id="2.40.10.10">
    <property type="entry name" value="Trypsin-like serine proteases"/>
    <property type="match status" value="2"/>
</dbReference>
<evidence type="ECO:0008006" key="4">
    <source>
        <dbReference type="Google" id="ProtNLM"/>
    </source>
</evidence>
<dbReference type="SUPFAM" id="SSF50494">
    <property type="entry name" value="Trypsin-like serine proteases"/>
    <property type="match status" value="1"/>
</dbReference>
<dbReference type="AlphaFoldDB" id="A0A1X1ZFI9"/>
<evidence type="ECO:0000313" key="3">
    <source>
        <dbReference type="Proteomes" id="UP000193781"/>
    </source>
</evidence>
<gene>
    <name evidence="2" type="ORF">AWC17_06010</name>
</gene>
<sequence length="242" mass="25189">MTPLMHAITRRFAAAAGVLTAATLALAGPPSAHAALAVVSPGEEVDYINPTGGNQFCTIGYVYTGADLHTYAITAAHCRSDPASGYARDKRSGLTGKFVRTIFESPRSGGADYALIDFNTNSMASAFIDANHTLFTDDHPEPQVGETVCRIGVSSGQHCGQIAAAQGRDQYLTTGMPPSIPGDSGGPVWTPTSQGYAQIIGIWLGEKTTAAGQQYGRFASLSSGLRALSAPERPGQNASNPE</sequence>
<comment type="caution">
    <text evidence="2">The sequence shown here is derived from an EMBL/GenBank/DDBJ whole genome shotgun (WGS) entry which is preliminary data.</text>
</comment>
<accession>A0A1X1ZFI9</accession>
<dbReference type="Proteomes" id="UP000193781">
    <property type="component" value="Unassembled WGS sequence"/>
</dbReference>
<dbReference type="EMBL" id="LQPH01000125">
    <property type="protein sequence ID" value="ORW21901.1"/>
    <property type="molecule type" value="Genomic_DNA"/>
</dbReference>
<evidence type="ECO:0000256" key="1">
    <source>
        <dbReference type="SAM" id="SignalP"/>
    </source>
</evidence>
<keyword evidence="3" id="KW-1185">Reference proteome</keyword>
<proteinExistence type="predicted"/>